<dbReference type="EMBL" id="BSXG01000010">
    <property type="protein sequence ID" value="GME23979.1"/>
    <property type="molecule type" value="Genomic_DNA"/>
</dbReference>
<evidence type="ECO:0000313" key="1">
    <source>
        <dbReference type="EMBL" id="GME23979.1"/>
    </source>
</evidence>
<accession>A0ACB5RTZ6</accession>
<proteinExistence type="predicted"/>
<sequence>MVSAQSAEQWRKENRSAAVIVVTIVATTLSATLMICRFISRRMVGTAFSKWDWSNAVLLLGYLGALMTSICGLLATTKGFGRHLAVVVSAGNLEQLLLINFAAEQSYLVGITMIKLSILLFYRRIFTLRKHVIAIYIFMGIAIGWLIVFLITCMTTCDPVSKWWTDLLSCRNPHADFVASAATNTIIDLGILCIPIWAISQLGLKKSQKTSAAGLFLTGGLVVFASIGRMVALIQTSMVDITYGYVPAATWSIAEVNLAVVSACLPFLQPLGLRVWGGVRSQITTHTRRSSFRSSFPPEPYKLPYKLSSEKASSEGDRVSREDDTSNFCPKGGENHTVIEGNLDSPLRDPEAAYIRVETSVSMEIKRSSRTWQEQWEKF</sequence>
<organism evidence="1 2">
    <name type="scientific">Neofusicoccum parvum</name>
    <dbReference type="NCBI Taxonomy" id="310453"/>
    <lineage>
        <taxon>Eukaryota</taxon>
        <taxon>Fungi</taxon>
        <taxon>Dikarya</taxon>
        <taxon>Ascomycota</taxon>
        <taxon>Pezizomycotina</taxon>
        <taxon>Dothideomycetes</taxon>
        <taxon>Dothideomycetes incertae sedis</taxon>
        <taxon>Botryosphaeriales</taxon>
        <taxon>Botryosphaeriaceae</taxon>
        <taxon>Neofusicoccum</taxon>
    </lineage>
</organism>
<name>A0ACB5RTZ6_9PEZI</name>
<dbReference type="Proteomes" id="UP001165186">
    <property type="component" value="Unassembled WGS sequence"/>
</dbReference>
<keyword evidence="2" id="KW-1185">Reference proteome</keyword>
<protein>
    <submittedName>
        <fullName evidence="1">Uncharacterized protein</fullName>
    </submittedName>
</protein>
<gene>
    <name evidence="1" type="primary">g6064</name>
    <name evidence="1" type="ORF">NpPPO83_00006064</name>
</gene>
<comment type="caution">
    <text evidence="1">The sequence shown here is derived from an EMBL/GenBank/DDBJ whole genome shotgun (WGS) entry which is preliminary data.</text>
</comment>
<evidence type="ECO:0000313" key="2">
    <source>
        <dbReference type="Proteomes" id="UP001165186"/>
    </source>
</evidence>
<reference evidence="1" key="1">
    <citation type="submission" date="2024-09" db="EMBL/GenBank/DDBJ databases">
        <title>Draft Genome Sequences of Neofusicoccum parvum.</title>
        <authorList>
            <person name="Ashida A."/>
            <person name="Camagna M."/>
            <person name="Tanaka A."/>
            <person name="Takemoto D."/>
        </authorList>
    </citation>
    <scope>NUCLEOTIDE SEQUENCE</scope>
    <source>
        <strain evidence="1">PPO83</strain>
    </source>
</reference>